<dbReference type="InterPro" id="IPR014710">
    <property type="entry name" value="RmlC-like_jellyroll"/>
</dbReference>
<dbReference type="EMBL" id="CP069370">
    <property type="protein sequence ID" value="QYZ69051.1"/>
    <property type="molecule type" value="Genomic_DNA"/>
</dbReference>
<evidence type="ECO:0000313" key="2">
    <source>
        <dbReference type="EMBL" id="QYZ69051.1"/>
    </source>
</evidence>
<name>A0A8G0ZUB8_9RHOB</name>
<dbReference type="Proteomes" id="UP000826300">
    <property type="component" value="Chromosome"/>
</dbReference>
<dbReference type="CDD" id="cd20299">
    <property type="entry name" value="cupin_YP766765-like"/>
    <property type="match status" value="1"/>
</dbReference>
<accession>A0A8G0ZUB8</accession>
<organism evidence="2 3">
    <name type="scientific">Neotabrizicola shimadae</name>
    <dbReference type="NCBI Taxonomy" id="2807096"/>
    <lineage>
        <taxon>Bacteria</taxon>
        <taxon>Pseudomonadati</taxon>
        <taxon>Pseudomonadota</taxon>
        <taxon>Alphaproteobacteria</taxon>
        <taxon>Rhodobacterales</taxon>
        <taxon>Paracoccaceae</taxon>
        <taxon>Neotabrizicola</taxon>
    </lineage>
</organism>
<keyword evidence="3" id="KW-1185">Reference proteome</keyword>
<dbReference type="RefSeq" id="WP_220661271.1">
    <property type="nucleotide sequence ID" value="NZ_CP069370.1"/>
</dbReference>
<dbReference type="Pfam" id="PF07883">
    <property type="entry name" value="Cupin_2"/>
    <property type="match status" value="1"/>
</dbReference>
<evidence type="ECO:0000259" key="1">
    <source>
        <dbReference type="Pfam" id="PF07883"/>
    </source>
</evidence>
<dbReference type="AlphaFoldDB" id="A0A8G0ZUB8"/>
<dbReference type="InterPro" id="IPR011051">
    <property type="entry name" value="RmlC_Cupin_sf"/>
</dbReference>
<dbReference type="KEGG" id="nsm:JO391_15060"/>
<evidence type="ECO:0000313" key="3">
    <source>
        <dbReference type="Proteomes" id="UP000826300"/>
    </source>
</evidence>
<dbReference type="SUPFAM" id="SSF51182">
    <property type="entry name" value="RmlC-like cupins"/>
    <property type="match status" value="1"/>
</dbReference>
<feature type="domain" description="Cupin type-2" evidence="1">
    <location>
        <begin position="42"/>
        <end position="107"/>
    </location>
</feature>
<reference evidence="2" key="1">
    <citation type="submission" date="2021-02" db="EMBL/GenBank/DDBJ databases">
        <title>Rhodobacter shimadae sp. nov., an aerobic anoxygenic phototrophic bacterium isolated from a hot spring.</title>
        <authorList>
            <person name="Muramatsu S."/>
            <person name="Haruta S."/>
            <person name="Hirose S."/>
            <person name="Hanada S."/>
        </authorList>
    </citation>
    <scope>NUCLEOTIDE SEQUENCE</scope>
    <source>
        <strain evidence="2">N10</strain>
    </source>
</reference>
<dbReference type="InterPro" id="IPR013096">
    <property type="entry name" value="Cupin_2"/>
</dbReference>
<gene>
    <name evidence="2" type="ORF">JO391_15060</name>
</gene>
<proteinExistence type="predicted"/>
<protein>
    <submittedName>
        <fullName evidence="2">Cupin domain-containing protein</fullName>
    </submittedName>
</protein>
<sequence>MLVKRFSEAKPYEAPNHRGVVGLRLQGFEEGGPVNQWLGYSQFLPGGGAGPDSTPFEKVYLVLEGEMTVIAGGQEAVLGQMDSCTIAPGEVREIVNRGNHVCKMVVVIPYPPKVPA</sequence>
<dbReference type="Gene3D" id="2.60.120.10">
    <property type="entry name" value="Jelly Rolls"/>
    <property type="match status" value="1"/>
</dbReference>